<evidence type="ECO:0000259" key="2">
    <source>
        <dbReference type="PROSITE" id="PS50943"/>
    </source>
</evidence>
<dbReference type="SUPFAM" id="SSF47413">
    <property type="entry name" value="lambda repressor-like DNA-binding domains"/>
    <property type="match status" value="1"/>
</dbReference>
<dbReference type="InterPro" id="IPR010982">
    <property type="entry name" value="Lambda_DNA-bd_dom_sf"/>
</dbReference>
<gene>
    <name evidence="3" type="ORF">ANSO36C_16810</name>
</gene>
<evidence type="ECO:0000313" key="3">
    <source>
        <dbReference type="EMBL" id="BDI15879.1"/>
    </source>
</evidence>
<dbReference type="PANTHER" id="PTHR43236:SF1">
    <property type="entry name" value="BLL7220 PROTEIN"/>
    <property type="match status" value="1"/>
</dbReference>
<dbReference type="InterPro" id="IPR010359">
    <property type="entry name" value="IrrE_HExxH"/>
</dbReference>
<dbReference type="PROSITE" id="PS50943">
    <property type="entry name" value="HTH_CROC1"/>
    <property type="match status" value="1"/>
</dbReference>
<evidence type="ECO:0000256" key="1">
    <source>
        <dbReference type="ARBA" id="ARBA00007227"/>
    </source>
</evidence>
<dbReference type="Gene3D" id="1.10.260.40">
    <property type="entry name" value="lambda repressor-like DNA-binding domains"/>
    <property type="match status" value="1"/>
</dbReference>
<comment type="similarity">
    <text evidence="1">Belongs to the short-chain fatty acyl-CoA assimilation regulator (ScfR) family.</text>
</comment>
<dbReference type="Pfam" id="PF06114">
    <property type="entry name" value="Peptidase_M78"/>
    <property type="match status" value="1"/>
</dbReference>
<dbReference type="RefSeq" id="WP_251959158.1">
    <property type="nucleotide sequence ID" value="NZ_AP025732.1"/>
</dbReference>
<feature type="domain" description="HTH cro/C1-type" evidence="2">
    <location>
        <begin position="35"/>
        <end position="89"/>
    </location>
</feature>
<organism evidence="3 4">
    <name type="scientific">Nostoc cf. commune SO-36</name>
    <dbReference type="NCBI Taxonomy" id="449208"/>
    <lineage>
        <taxon>Bacteria</taxon>
        <taxon>Bacillati</taxon>
        <taxon>Cyanobacteriota</taxon>
        <taxon>Cyanophyceae</taxon>
        <taxon>Nostocales</taxon>
        <taxon>Nostocaceae</taxon>
        <taxon>Nostoc</taxon>
    </lineage>
</organism>
<proteinExistence type="inferred from homology"/>
<dbReference type="CDD" id="cd00093">
    <property type="entry name" value="HTH_XRE"/>
    <property type="match status" value="1"/>
</dbReference>
<keyword evidence="4" id="KW-1185">Reference proteome</keyword>
<protein>
    <recommendedName>
        <fullName evidence="2">HTH cro/C1-type domain-containing protein</fullName>
    </recommendedName>
</protein>
<name>A0ABM7YYX1_NOSCO</name>
<dbReference type="Pfam" id="PF01381">
    <property type="entry name" value="HTH_3"/>
    <property type="match status" value="1"/>
</dbReference>
<dbReference type="SMART" id="SM00530">
    <property type="entry name" value="HTH_XRE"/>
    <property type="match status" value="1"/>
</dbReference>
<dbReference type="PANTHER" id="PTHR43236">
    <property type="entry name" value="ANTITOXIN HIGA1"/>
    <property type="match status" value="1"/>
</dbReference>
<dbReference type="InterPro" id="IPR001387">
    <property type="entry name" value="Cro/C1-type_HTH"/>
</dbReference>
<dbReference type="Gene3D" id="1.10.10.2910">
    <property type="match status" value="1"/>
</dbReference>
<evidence type="ECO:0000313" key="4">
    <source>
        <dbReference type="Proteomes" id="UP001055453"/>
    </source>
</evidence>
<accession>A0ABM7YYX1</accession>
<sequence length="393" mass="44571">MTFSVIIKESSINNFDTYSDRSQESAMKEIIAANLNRYRKSLGLSQEQLAEQAGVTRQSINNYENAKTLPDSKILSALASVLGITLDDLLRSLGVGLPNFRFRAHVSFDKNAQFAAQVLRMLQTYNALEQAVGLSTYTPESTPCHQVEGNEKHIQTIASLFRHRLGLGDAPIANLFQSVEEIGLKVLRSSVPIKGFFGLSACSDIEGAFVLVNTHNITIERQLFTLAHEIGHLIFHRVEYQDTLIEEGTKEEEKAREKVADYFASHLLVPQAEFERMYTLTQDIVKLKRHFRVSYLFILNRLAEMKIIDFAKEKVKICAIYKKQHDGASLQNSMELPPALPVDDYPENERYEFLIWQSLKLGKISEMKAAELLNLTVENLRVLRQENEVYAVA</sequence>
<dbReference type="InterPro" id="IPR052345">
    <property type="entry name" value="Rad_response_metalloprotease"/>
</dbReference>
<reference evidence="3" key="1">
    <citation type="submission" date="2022-04" db="EMBL/GenBank/DDBJ databases">
        <title>Complete genome sequence of a cyanobacterium, Nostoc sp. SO-36, isolated in Antarctica.</title>
        <authorList>
            <person name="Kanesaki Y."/>
            <person name="Effendi D."/>
            <person name="Sakamoto T."/>
            <person name="Ohtani S."/>
            <person name="Awai K."/>
        </authorList>
    </citation>
    <scope>NUCLEOTIDE SEQUENCE</scope>
    <source>
        <strain evidence="3">SO-36</strain>
    </source>
</reference>
<dbReference type="Proteomes" id="UP001055453">
    <property type="component" value="Chromosome"/>
</dbReference>
<dbReference type="EMBL" id="AP025732">
    <property type="protein sequence ID" value="BDI15879.1"/>
    <property type="molecule type" value="Genomic_DNA"/>
</dbReference>